<accession>A0AAI9DGI9</accession>
<dbReference type="Pfam" id="PF15943">
    <property type="entry name" value="YdaS_toxin"/>
    <property type="match status" value="1"/>
</dbReference>
<gene>
    <name evidence="2" type="ORF">QEG54_000052</name>
    <name evidence="3" type="ORF">RBJ30_02655</name>
</gene>
<dbReference type="Proteomes" id="UP001236270">
    <property type="component" value="Unassembled WGS sequence"/>
</dbReference>
<dbReference type="EMBL" id="ABLOKC030000001">
    <property type="protein sequence ID" value="EML1469386.1"/>
    <property type="molecule type" value="Genomic_DNA"/>
</dbReference>
<name>A0AAI9DGI9_PLUGE</name>
<dbReference type="EMBL" id="JAVDNV010000001">
    <property type="protein sequence ID" value="MDQ2308005.1"/>
    <property type="molecule type" value="Genomic_DNA"/>
</dbReference>
<evidence type="ECO:0000313" key="3">
    <source>
        <dbReference type="EMBL" id="MDQ2308005.1"/>
    </source>
</evidence>
<organism evidence="2">
    <name type="scientific">Pluralibacter gergoviae</name>
    <name type="common">Enterobacter gergoviae</name>
    <dbReference type="NCBI Taxonomy" id="61647"/>
    <lineage>
        <taxon>Bacteria</taxon>
        <taxon>Pseudomonadati</taxon>
        <taxon>Pseudomonadota</taxon>
        <taxon>Gammaproteobacteria</taxon>
        <taxon>Enterobacterales</taxon>
        <taxon>Enterobacteriaceae</taxon>
        <taxon>Pluralibacter</taxon>
    </lineage>
</organism>
<proteinExistence type="predicted"/>
<dbReference type="Gene3D" id="1.10.260.40">
    <property type="entry name" value="lambda repressor-like DNA-binding domains"/>
    <property type="match status" value="1"/>
</dbReference>
<comment type="caution">
    <text evidence="2">The sequence shown here is derived from an EMBL/GenBank/DDBJ whole genome shotgun (WGS) entry which is preliminary data.</text>
</comment>
<sequence length="79" mass="8561">MNALEKAILAAGGASRLAKKISLSPMAISHWKKRHKGLIPSSHVLPVFQATGVTPHELRPDLYPNPTDGLPVETKPCNR</sequence>
<dbReference type="GO" id="GO:0003677">
    <property type="term" value="F:DNA binding"/>
    <property type="evidence" value="ECO:0007669"/>
    <property type="project" value="InterPro"/>
</dbReference>
<protein>
    <submittedName>
        <fullName evidence="2">Helix-turn-helix domain-containing protein</fullName>
    </submittedName>
    <submittedName>
        <fullName evidence="3">YdaS family helix-turn-helix protein</fullName>
    </submittedName>
</protein>
<dbReference type="InterPro" id="IPR010982">
    <property type="entry name" value="Lambda_DNA-bd_dom_sf"/>
</dbReference>
<feature type="region of interest" description="Disordered" evidence="1">
    <location>
        <begin position="58"/>
        <end position="79"/>
    </location>
</feature>
<reference evidence="3" key="1">
    <citation type="submission" date="2023-08" db="EMBL/GenBank/DDBJ databases">
        <title>WGS of pathogenic bacterial species, Los Angeles County Public Health Laboratories.</title>
        <authorList>
            <person name="Garrigues J.M."/>
            <person name="Green N.M."/>
        </authorList>
    </citation>
    <scope>NUCLEOTIDE SEQUENCE</scope>
    <source>
        <strain evidence="3">LACPHL-BACT-2023-00068</strain>
    </source>
</reference>
<evidence type="ECO:0000256" key="1">
    <source>
        <dbReference type="SAM" id="MobiDB-lite"/>
    </source>
</evidence>
<dbReference type="InterPro" id="IPR031856">
    <property type="entry name" value="YdaS_toxin-like"/>
</dbReference>
<dbReference type="RefSeq" id="WP_072065392.1">
    <property type="nucleotide sequence ID" value="NZ_CP020388.1"/>
</dbReference>
<evidence type="ECO:0000313" key="2">
    <source>
        <dbReference type="EMBL" id="EML1469386.1"/>
    </source>
</evidence>
<dbReference type="GeneID" id="61384435"/>
<dbReference type="SUPFAM" id="SSF47413">
    <property type="entry name" value="lambda repressor-like DNA-binding domains"/>
    <property type="match status" value="1"/>
</dbReference>
<reference evidence="2" key="2">
    <citation type="submission" date="2024-02" db="EMBL/GenBank/DDBJ databases">
        <authorList>
            <consortium name="Clinical and Environmental Microbiology Branch: Whole genome sequencing antimicrobial resistance pathogens in the healthcare setting"/>
        </authorList>
    </citation>
    <scope>NUCLEOTIDE SEQUENCE</scope>
    <source>
        <strain evidence="2">2021DK-00143</strain>
    </source>
</reference>
<dbReference type="AlphaFoldDB" id="A0AAI9DGI9"/>